<gene>
    <name evidence="6" type="ORF">OF850_21775</name>
</gene>
<comment type="caution">
    <text evidence="6">The sequence shown here is derived from an EMBL/GenBank/DDBJ whole genome shotgun (WGS) entry which is preliminary data.</text>
</comment>
<evidence type="ECO:0000256" key="1">
    <source>
        <dbReference type="ARBA" id="ARBA00022741"/>
    </source>
</evidence>
<accession>A0ABT3P1E2</accession>
<name>A0ABT3P1E2_9PROT</name>
<dbReference type="InterPro" id="IPR014016">
    <property type="entry name" value="UvrD-like_ATP-bd"/>
</dbReference>
<dbReference type="Gene3D" id="3.40.50.300">
    <property type="entry name" value="P-loop containing nucleotide triphosphate hydrolases"/>
    <property type="match status" value="1"/>
</dbReference>
<evidence type="ECO:0000256" key="3">
    <source>
        <dbReference type="ARBA" id="ARBA00022806"/>
    </source>
</evidence>
<evidence type="ECO:0000313" key="7">
    <source>
        <dbReference type="Proteomes" id="UP001526430"/>
    </source>
</evidence>
<dbReference type="PANTHER" id="PTHR11070">
    <property type="entry name" value="UVRD / RECB / PCRA DNA HELICASE FAMILY MEMBER"/>
    <property type="match status" value="1"/>
</dbReference>
<dbReference type="SUPFAM" id="SSF52540">
    <property type="entry name" value="P-loop containing nucleoside triphosphate hydrolases"/>
    <property type="match status" value="1"/>
</dbReference>
<reference evidence="6 7" key="1">
    <citation type="submission" date="2022-10" db="EMBL/GenBank/DDBJ databases">
        <title>Roseococcus glaciei nov., sp. nov., isolated from glacier.</title>
        <authorList>
            <person name="Liu Q."/>
            <person name="Xin Y.-H."/>
        </authorList>
    </citation>
    <scope>NUCLEOTIDE SEQUENCE [LARGE SCALE GENOMIC DNA]</scope>
    <source>
        <strain evidence="6 7">MDT2-1-1</strain>
    </source>
</reference>
<keyword evidence="2" id="KW-0378">Hydrolase</keyword>
<dbReference type="RefSeq" id="WP_301592425.1">
    <property type="nucleotide sequence ID" value="NZ_JAPFQI010000029.1"/>
</dbReference>
<dbReference type="Pfam" id="PF00580">
    <property type="entry name" value="UvrD-helicase"/>
    <property type="match status" value="1"/>
</dbReference>
<keyword evidence="7" id="KW-1185">Reference proteome</keyword>
<feature type="domain" description="UvrD-like helicase ATP-binding" evidence="5">
    <location>
        <begin position="213"/>
        <end position="273"/>
    </location>
</feature>
<dbReference type="Proteomes" id="UP001526430">
    <property type="component" value="Unassembled WGS sequence"/>
</dbReference>
<proteinExistence type="predicted"/>
<dbReference type="EMBL" id="JAPFQI010000029">
    <property type="protein sequence ID" value="MCW8088226.1"/>
    <property type="molecule type" value="Genomic_DNA"/>
</dbReference>
<evidence type="ECO:0000313" key="6">
    <source>
        <dbReference type="EMBL" id="MCW8088226.1"/>
    </source>
</evidence>
<sequence length="445" mass="49409">MSHIEPTLTREQAAIVEAAHKLRLGECLRVIAFAGAGKTSTLRAVAGAMGQRRGLYVAFNKAIAAEAKSRFPETMRCQTMHSVAWGAQGLKPDEIGPLNAHSVLAHFGNQGWSPAPVAGLRPISQARHVARLVTAFCQGAAQEPTQAEIEELLDRHVLRLPPAGASAVHEAHQPLLRKREVLGHVLRDRGREACRRFLGWRANGLKISHDIYLKSFALDEDLIRHALQQVDYICLDEAQDLNPVLRQIAVAAGKPVIAVGDPWQAIYGWRGAQDALRHLLGDRLYLSQSFRFGDAVAAVARRVLASRPGSKPERPLRKVEREGLVRPYAGPPQGVRAVLCRTNARLLKQAFALAQIGRSFHVPGGIEEMATEVCSAQALAEGRMQEVRAEKPRRFTSWEQFIEEAEETGDAALARLRDAVEEGVVMPCRRSRPRRRQPRPRRRWR</sequence>
<evidence type="ECO:0000256" key="4">
    <source>
        <dbReference type="ARBA" id="ARBA00022840"/>
    </source>
</evidence>
<keyword evidence="1" id="KW-0547">Nucleotide-binding</keyword>
<keyword evidence="3" id="KW-0347">Helicase</keyword>
<dbReference type="InterPro" id="IPR000212">
    <property type="entry name" value="DNA_helicase_UvrD/REP"/>
</dbReference>
<protein>
    <submittedName>
        <fullName evidence="6">UvrD-helicase domain-containing protein</fullName>
    </submittedName>
</protein>
<dbReference type="InterPro" id="IPR027417">
    <property type="entry name" value="P-loop_NTPase"/>
</dbReference>
<keyword evidence="4" id="KW-0067">ATP-binding</keyword>
<dbReference type="PANTHER" id="PTHR11070:SF30">
    <property type="entry name" value="F-BOX DNA HELICASE 1"/>
    <property type="match status" value="1"/>
</dbReference>
<evidence type="ECO:0000256" key="2">
    <source>
        <dbReference type="ARBA" id="ARBA00022801"/>
    </source>
</evidence>
<organism evidence="6 7">
    <name type="scientific">Sabulicella glaciei</name>
    <dbReference type="NCBI Taxonomy" id="2984948"/>
    <lineage>
        <taxon>Bacteria</taxon>
        <taxon>Pseudomonadati</taxon>
        <taxon>Pseudomonadota</taxon>
        <taxon>Alphaproteobacteria</taxon>
        <taxon>Acetobacterales</taxon>
        <taxon>Acetobacteraceae</taxon>
        <taxon>Sabulicella</taxon>
    </lineage>
</organism>
<evidence type="ECO:0000259" key="5">
    <source>
        <dbReference type="Pfam" id="PF00580"/>
    </source>
</evidence>